<dbReference type="GO" id="GO:0000166">
    <property type="term" value="F:nucleotide binding"/>
    <property type="evidence" value="ECO:0007669"/>
    <property type="project" value="UniProtKB-KW"/>
</dbReference>
<keyword evidence="13" id="KW-1185">Reference proteome</keyword>
<evidence type="ECO:0000256" key="5">
    <source>
        <dbReference type="ARBA" id="ARBA00022741"/>
    </source>
</evidence>
<evidence type="ECO:0000313" key="12">
    <source>
        <dbReference type="EMBL" id="KFZ27928.1"/>
    </source>
</evidence>
<dbReference type="Proteomes" id="UP000053718">
    <property type="component" value="Unassembled WGS sequence"/>
</dbReference>
<keyword evidence="7" id="KW-0521">NADP</keyword>
<evidence type="ECO:0000256" key="3">
    <source>
        <dbReference type="ARBA" id="ARBA00013223"/>
    </source>
</evidence>
<evidence type="ECO:0000256" key="1">
    <source>
        <dbReference type="ARBA" id="ARBA00001974"/>
    </source>
</evidence>
<dbReference type="OrthoDB" id="9784483at2"/>
<dbReference type="CDD" id="cd06195">
    <property type="entry name" value="FNR1"/>
    <property type="match status" value="1"/>
</dbReference>
<dbReference type="InterPro" id="IPR001709">
    <property type="entry name" value="Flavoprot_Pyr_Nucl_cyt_Rdtase"/>
</dbReference>
<evidence type="ECO:0000256" key="9">
    <source>
        <dbReference type="ARBA" id="ARBA00034078"/>
    </source>
</evidence>
<dbReference type="Gene3D" id="2.40.30.10">
    <property type="entry name" value="Translation factors"/>
    <property type="match status" value="1"/>
</dbReference>
<evidence type="ECO:0000256" key="2">
    <source>
        <dbReference type="ARBA" id="ARBA00008312"/>
    </source>
</evidence>
<dbReference type="GO" id="GO:0034599">
    <property type="term" value="P:cellular response to oxidative stress"/>
    <property type="evidence" value="ECO:0007669"/>
    <property type="project" value="TreeGrafter"/>
</dbReference>
<dbReference type="Gene3D" id="3.40.50.80">
    <property type="entry name" value="Nucleotide-binding domain of ferredoxin-NADP reductase (FNR) module"/>
    <property type="match status" value="1"/>
</dbReference>
<dbReference type="EC" id="1.18.1.2" evidence="3"/>
<comment type="similarity">
    <text evidence="2">Belongs to the ferredoxin--NADP reductase type 1 family.</text>
</comment>
<dbReference type="AlphaFoldDB" id="A0A094L032"/>
<comment type="caution">
    <text evidence="12">The sequence shown here is derived from an EMBL/GenBank/DDBJ whole genome shotgun (WGS) entry which is preliminary data.</text>
</comment>
<dbReference type="PANTHER" id="PTHR47878">
    <property type="entry name" value="OXIDOREDUCTASE FAD/NAD(P)-BINDING DOMAIN PROTEIN"/>
    <property type="match status" value="1"/>
</dbReference>
<dbReference type="InterPro" id="IPR033892">
    <property type="entry name" value="FNR_bac"/>
</dbReference>
<keyword evidence="6" id="KW-0274">FAD</keyword>
<evidence type="ECO:0000256" key="6">
    <source>
        <dbReference type="ARBA" id="ARBA00022827"/>
    </source>
</evidence>
<dbReference type="PROSITE" id="PS51384">
    <property type="entry name" value="FAD_FR"/>
    <property type="match status" value="1"/>
</dbReference>
<dbReference type="InterPro" id="IPR051930">
    <property type="entry name" value="FNR_type-1"/>
</dbReference>
<dbReference type="SUPFAM" id="SSF52343">
    <property type="entry name" value="Ferredoxin reductase-like, C-terminal NADP-linked domain"/>
    <property type="match status" value="1"/>
</dbReference>
<evidence type="ECO:0000313" key="13">
    <source>
        <dbReference type="Proteomes" id="UP000053718"/>
    </source>
</evidence>
<dbReference type="InterPro" id="IPR017938">
    <property type="entry name" value="Riboflavin_synthase-like_b-brl"/>
</dbReference>
<dbReference type="InterPro" id="IPR017927">
    <property type="entry name" value="FAD-bd_FR_type"/>
</dbReference>
<evidence type="ECO:0000256" key="7">
    <source>
        <dbReference type="ARBA" id="ARBA00022857"/>
    </source>
</evidence>
<protein>
    <recommendedName>
        <fullName evidence="3">ferredoxin--NADP(+) reductase</fullName>
        <ecNumber evidence="3">1.18.1.2</ecNumber>
    </recommendedName>
</protein>
<dbReference type="SUPFAM" id="SSF63380">
    <property type="entry name" value="Riboflavin synthase domain-like"/>
    <property type="match status" value="1"/>
</dbReference>
<dbReference type="eggNOG" id="COG1018">
    <property type="taxonomic scope" value="Bacteria"/>
</dbReference>
<evidence type="ECO:0000256" key="4">
    <source>
        <dbReference type="ARBA" id="ARBA00022630"/>
    </source>
</evidence>
<gene>
    <name evidence="12" type="ORF">IDAT_11685</name>
</gene>
<sequence>MAQWMTGEVVENYAWNNELFSLRVRVPEPFEFIAGQFVRLGLNDGEQRFQRAYSLVNGPQEPILDFLVNRVHDGEFSPRLHDLRAGQAIEVSQPPSGFFTLNEVPEGKSLWLMATGTGIGPYLSMLTTRIPYERFARIHLIHAVRYSTDLAYRDSIQQWCDAHPQQLHYQPIVSREDSKGALRGRIPALIVSGELEAAVDDTLDSDAQVMLCGNPEMITDAKRVLADKGLPKNLRRKPGNVTVEHYW</sequence>
<dbReference type="EMBL" id="JPIN01000013">
    <property type="protein sequence ID" value="KFZ27928.1"/>
    <property type="molecule type" value="Genomic_DNA"/>
</dbReference>
<keyword evidence="8" id="KW-0560">Oxidoreductase</keyword>
<comment type="cofactor">
    <cofactor evidence="9">
        <name>[2Fe-2S] cluster</name>
        <dbReference type="ChEBI" id="CHEBI:190135"/>
    </cofactor>
</comment>
<proteinExistence type="inferred from homology"/>
<dbReference type="Pfam" id="PF00970">
    <property type="entry name" value="FAD_binding_6"/>
    <property type="match status" value="1"/>
</dbReference>
<evidence type="ECO:0000256" key="10">
    <source>
        <dbReference type="ARBA" id="ARBA00047776"/>
    </source>
</evidence>
<dbReference type="InterPro" id="IPR008333">
    <property type="entry name" value="Cbr1-like_FAD-bd_dom"/>
</dbReference>
<reference evidence="12 13" key="1">
    <citation type="submission" date="2014-06" db="EMBL/GenBank/DDBJ databases">
        <title>Draft genome sequence of Idiomarina sp. MCCC 1A10513.</title>
        <authorList>
            <person name="Du J."/>
            <person name="Lai Q."/>
            <person name="Shao Z."/>
        </authorList>
    </citation>
    <scope>NUCLEOTIDE SEQUENCE [LARGE SCALE GENOMIC DNA]</scope>
    <source>
        <strain evidence="12 13">MCCC 1A10513</strain>
    </source>
</reference>
<name>A0A094L032_9GAMM</name>
<feature type="domain" description="FAD-binding FR-type" evidence="11">
    <location>
        <begin position="2"/>
        <end position="102"/>
    </location>
</feature>
<dbReference type="STRING" id="1517416.IDAT_11685"/>
<evidence type="ECO:0000256" key="8">
    <source>
        <dbReference type="ARBA" id="ARBA00023002"/>
    </source>
</evidence>
<accession>A0A094L032</accession>
<dbReference type="PRINTS" id="PR00371">
    <property type="entry name" value="FPNCR"/>
</dbReference>
<comment type="cofactor">
    <cofactor evidence="1">
        <name>FAD</name>
        <dbReference type="ChEBI" id="CHEBI:57692"/>
    </cofactor>
</comment>
<dbReference type="GO" id="GO:0042167">
    <property type="term" value="P:heme catabolic process"/>
    <property type="evidence" value="ECO:0007669"/>
    <property type="project" value="TreeGrafter"/>
</dbReference>
<organism evidence="12 13">
    <name type="scientific">Pseudidiomarina atlantica</name>
    <dbReference type="NCBI Taxonomy" id="1517416"/>
    <lineage>
        <taxon>Bacteria</taxon>
        <taxon>Pseudomonadati</taxon>
        <taxon>Pseudomonadota</taxon>
        <taxon>Gammaproteobacteria</taxon>
        <taxon>Alteromonadales</taxon>
        <taxon>Idiomarinaceae</taxon>
        <taxon>Pseudidiomarina</taxon>
    </lineage>
</organism>
<dbReference type="PANTHER" id="PTHR47878:SF1">
    <property type="entry name" value="FLAVODOXIN_FERREDOXIN--NADP REDUCTASE"/>
    <property type="match status" value="1"/>
</dbReference>
<keyword evidence="4" id="KW-0285">Flavoprotein</keyword>
<dbReference type="GO" id="GO:0004324">
    <property type="term" value="F:ferredoxin-NADP+ reductase activity"/>
    <property type="evidence" value="ECO:0007669"/>
    <property type="project" value="UniProtKB-EC"/>
</dbReference>
<comment type="catalytic activity">
    <reaction evidence="10">
        <text>2 reduced [2Fe-2S]-[ferredoxin] + NADP(+) + H(+) = 2 oxidized [2Fe-2S]-[ferredoxin] + NADPH</text>
        <dbReference type="Rhea" id="RHEA:20125"/>
        <dbReference type="Rhea" id="RHEA-COMP:10000"/>
        <dbReference type="Rhea" id="RHEA-COMP:10001"/>
        <dbReference type="ChEBI" id="CHEBI:15378"/>
        <dbReference type="ChEBI" id="CHEBI:33737"/>
        <dbReference type="ChEBI" id="CHEBI:33738"/>
        <dbReference type="ChEBI" id="CHEBI:57783"/>
        <dbReference type="ChEBI" id="CHEBI:58349"/>
        <dbReference type="EC" id="1.18.1.2"/>
    </reaction>
</comment>
<dbReference type="InterPro" id="IPR039261">
    <property type="entry name" value="FNR_nucleotide-bd"/>
</dbReference>
<keyword evidence="5" id="KW-0547">Nucleotide-binding</keyword>
<evidence type="ECO:0000259" key="11">
    <source>
        <dbReference type="PROSITE" id="PS51384"/>
    </source>
</evidence>
<dbReference type="InterPro" id="IPR001433">
    <property type="entry name" value="OxRdtase_FAD/NAD-bd"/>
</dbReference>
<dbReference type="Pfam" id="PF00175">
    <property type="entry name" value="NAD_binding_1"/>
    <property type="match status" value="1"/>
</dbReference>
<dbReference type="RefSeq" id="WP_034733823.1">
    <property type="nucleotide sequence ID" value="NZ_JPIN01000013.1"/>
</dbReference>